<accession>A0A7J7LVK5</accession>
<dbReference type="PANTHER" id="PTHR11999">
    <property type="entry name" value="GROUP II PYRIDOXAL-5-PHOSPHATE DECARBOXYLASE"/>
    <property type="match status" value="1"/>
</dbReference>
<dbReference type="EMBL" id="JACGCM010001965">
    <property type="protein sequence ID" value="KAF6146701.1"/>
    <property type="molecule type" value="Genomic_DNA"/>
</dbReference>
<protein>
    <submittedName>
        <fullName evidence="2">Uncharacterized protein</fullName>
    </submittedName>
</protein>
<name>A0A7J7LVK5_9MAGN</name>
<evidence type="ECO:0000313" key="2">
    <source>
        <dbReference type="EMBL" id="KAF6146701.1"/>
    </source>
</evidence>
<dbReference type="GO" id="GO:0016831">
    <property type="term" value="F:carboxy-lyase activity"/>
    <property type="evidence" value="ECO:0007669"/>
    <property type="project" value="TreeGrafter"/>
</dbReference>
<proteinExistence type="predicted"/>
<gene>
    <name evidence="2" type="ORF">GIB67_008987</name>
</gene>
<dbReference type="Gene3D" id="3.40.640.10">
    <property type="entry name" value="Type I PLP-dependent aspartate aminotransferase-like (Major domain)"/>
    <property type="match status" value="1"/>
</dbReference>
<comment type="caution">
    <text evidence="2">The sequence shown here is derived from an EMBL/GenBank/DDBJ whole genome shotgun (WGS) entry which is preliminary data.</text>
</comment>
<dbReference type="SUPFAM" id="SSF53383">
    <property type="entry name" value="PLP-dependent transferases"/>
    <property type="match status" value="1"/>
</dbReference>
<reference evidence="2 3" key="1">
    <citation type="journal article" date="2020" name="IScience">
        <title>Genome Sequencing of the Endangered Kingdonia uniflora (Circaeasteraceae, Ranunculales) Reveals Potential Mechanisms of Evolutionary Specialization.</title>
        <authorList>
            <person name="Sun Y."/>
            <person name="Deng T."/>
            <person name="Zhang A."/>
            <person name="Moore M.J."/>
            <person name="Landis J.B."/>
            <person name="Lin N."/>
            <person name="Zhang H."/>
            <person name="Zhang X."/>
            <person name="Huang J."/>
            <person name="Zhang X."/>
            <person name="Sun H."/>
            <person name="Wang H."/>
        </authorList>
    </citation>
    <scope>NUCLEOTIDE SEQUENCE [LARGE SCALE GENOMIC DNA]</scope>
    <source>
        <strain evidence="2">TB1705</strain>
        <tissue evidence="2">Leaf</tissue>
    </source>
</reference>
<sequence length="125" mass="13249">MLKLPHAFLFSRNGGGVIHGNTCEAIVCTLATKAAKLVGISPSNFRPIATSSSADFALSLNDVRMAMEQDLANGIFPLFLCATIGTTTAGVVDPVIGLGLVARDYCVWIQLMLIARVFSQNLGHI</sequence>
<dbReference type="InterPro" id="IPR015424">
    <property type="entry name" value="PyrdxlP-dep_Trfase"/>
</dbReference>
<keyword evidence="1" id="KW-0210">Decarboxylase</keyword>
<dbReference type="GO" id="GO:0005737">
    <property type="term" value="C:cytoplasm"/>
    <property type="evidence" value="ECO:0007669"/>
    <property type="project" value="TreeGrafter"/>
</dbReference>
<dbReference type="Proteomes" id="UP000541444">
    <property type="component" value="Unassembled WGS sequence"/>
</dbReference>
<dbReference type="InterPro" id="IPR015421">
    <property type="entry name" value="PyrdxlP-dep_Trfase_major"/>
</dbReference>
<dbReference type="PANTHER" id="PTHR11999:SF169">
    <property type="entry name" value="TYROSINE DECARBOXYLASE 1-LIKE"/>
    <property type="match status" value="1"/>
</dbReference>
<evidence type="ECO:0000256" key="1">
    <source>
        <dbReference type="ARBA" id="ARBA00022793"/>
    </source>
</evidence>
<dbReference type="OrthoDB" id="639767at2759"/>
<keyword evidence="3" id="KW-1185">Reference proteome</keyword>
<dbReference type="AlphaFoldDB" id="A0A7J7LVK5"/>
<dbReference type="InterPro" id="IPR010977">
    <property type="entry name" value="Aromatic_deC"/>
</dbReference>
<keyword evidence="1" id="KW-0456">Lyase</keyword>
<organism evidence="2 3">
    <name type="scientific">Kingdonia uniflora</name>
    <dbReference type="NCBI Taxonomy" id="39325"/>
    <lineage>
        <taxon>Eukaryota</taxon>
        <taxon>Viridiplantae</taxon>
        <taxon>Streptophyta</taxon>
        <taxon>Embryophyta</taxon>
        <taxon>Tracheophyta</taxon>
        <taxon>Spermatophyta</taxon>
        <taxon>Magnoliopsida</taxon>
        <taxon>Ranunculales</taxon>
        <taxon>Circaeasteraceae</taxon>
        <taxon>Kingdonia</taxon>
    </lineage>
</organism>
<evidence type="ECO:0000313" key="3">
    <source>
        <dbReference type="Proteomes" id="UP000541444"/>
    </source>
</evidence>